<evidence type="ECO:0000256" key="5">
    <source>
        <dbReference type="ARBA" id="ARBA00017467"/>
    </source>
</evidence>
<dbReference type="GO" id="GO:0043541">
    <property type="term" value="C:UDP-N-acetylglucosamine transferase complex"/>
    <property type="evidence" value="ECO:0007669"/>
    <property type="project" value="TreeGrafter"/>
</dbReference>
<evidence type="ECO:0000256" key="4">
    <source>
        <dbReference type="ARBA" id="ARBA00011335"/>
    </source>
</evidence>
<dbReference type="STRING" id="45607.A0A2T0FHD8"/>
<comment type="function">
    <text evidence="11">Involved in protein N-glycosylation. Essential for the second step of the dolichol-linked oligosaccharide pathway. Anchors the catalytic subunit ALG13 to the ER.</text>
</comment>
<gene>
    <name evidence="11" type="primary">ALG14</name>
    <name evidence="12" type="ORF">B9G98_02024</name>
</gene>
<evidence type="ECO:0000256" key="9">
    <source>
        <dbReference type="ARBA" id="ARBA00023136"/>
    </source>
</evidence>
<comment type="subunit">
    <text evidence="4 11">Heterodimer with ALG13 to form a functional enzyme.</text>
</comment>
<evidence type="ECO:0000313" key="13">
    <source>
        <dbReference type="Proteomes" id="UP000238350"/>
    </source>
</evidence>
<evidence type="ECO:0000256" key="1">
    <source>
        <dbReference type="ARBA" id="ARBA00004389"/>
    </source>
</evidence>
<comment type="caution">
    <text evidence="11">Lacks conserved residue(s) required for the propagation of feature annotation.</text>
</comment>
<keyword evidence="7 11" id="KW-0256">Endoplasmic reticulum</keyword>
<sequence length="194" mass="20849">MLGLALVAAIVVALGLFVGVKSLVGHRSDAWMVFLGSGGHTGEMMRLLDNLSVTRPAHLLAVYSQGDDMSRKRALSLDAKMFAVPRARKVGQGWASSALSSLYSLWFSFGVVAKANPRLLLVNGPGTCVILAACVVLLKPFGVQTTIVYVESLARVSSLSLSGRLLYPVADAFVVQWPQLVQKYPRAKYIGMLV</sequence>
<feature type="transmembrane region" description="Helical" evidence="11">
    <location>
        <begin position="119"/>
        <end position="138"/>
    </location>
</feature>
<evidence type="ECO:0000256" key="11">
    <source>
        <dbReference type="RuleBase" id="RU362127"/>
    </source>
</evidence>
<evidence type="ECO:0000256" key="8">
    <source>
        <dbReference type="ARBA" id="ARBA00022989"/>
    </source>
</evidence>
<dbReference type="PANTHER" id="PTHR12154">
    <property type="entry name" value="GLYCOSYL TRANSFERASE-RELATED"/>
    <property type="match status" value="1"/>
</dbReference>
<reference evidence="12 13" key="1">
    <citation type="submission" date="2017-04" db="EMBL/GenBank/DDBJ databases">
        <title>Genome sequencing of [Candida] sorbophila.</title>
        <authorList>
            <person name="Ahn J.O."/>
        </authorList>
    </citation>
    <scope>NUCLEOTIDE SEQUENCE [LARGE SCALE GENOMIC DNA]</scope>
    <source>
        <strain evidence="12 13">DS02</strain>
    </source>
</reference>
<dbReference type="GO" id="GO:0006488">
    <property type="term" value="P:dolichol-linked oligosaccharide biosynthetic process"/>
    <property type="evidence" value="ECO:0007669"/>
    <property type="project" value="InterPro"/>
</dbReference>
<dbReference type="Pfam" id="PF08660">
    <property type="entry name" value="Alg14"/>
    <property type="match status" value="1"/>
</dbReference>
<evidence type="ECO:0000256" key="3">
    <source>
        <dbReference type="ARBA" id="ARBA00009731"/>
    </source>
</evidence>
<dbReference type="Proteomes" id="UP000238350">
    <property type="component" value="Unassembled WGS sequence"/>
</dbReference>
<keyword evidence="8 11" id="KW-1133">Transmembrane helix</keyword>
<protein>
    <recommendedName>
        <fullName evidence="5 11">UDP-N-acetylglucosamine transferase subunit ALG14</fullName>
    </recommendedName>
    <alternativeName>
        <fullName evidence="10 11">Asparagine-linked glycosylation protein 14</fullName>
    </alternativeName>
</protein>
<keyword evidence="6 11" id="KW-0812">Transmembrane</keyword>
<dbReference type="PANTHER" id="PTHR12154:SF4">
    <property type="entry name" value="UDP-N-ACETYLGLUCOSAMINE TRANSFERASE SUBUNIT ALG14 HOMOLOG"/>
    <property type="match status" value="1"/>
</dbReference>
<evidence type="ECO:0000256" key="10">
    <source>
        <dbReference type="ARBA" id="ARBA00032062"/>
    </source>
</evidence>
<dbReference type="InterPro" id="IPR013969">
    <property type="entry name" value="Oligosacch_biosynth_Alg14"/>
</dbReference>
<evidence type="ECO:0000256" key="7">
    <source>
        <dbReference type="ARBA" id="ARBA00022824"/>
    </source>
</evidence>
<dbReference type="EMBL" id="NDIQ01000021">
    <property type="protein sequence ID" value="PRT54404.1"/>
    <property type="molecule type" value="Genomic_DNA"/>
</dbReference>
<dbReference type="OrthoDB" id="17098at2759"/>
<feature type="transmembrane region" description="Helical" evidence="11">
    <location>
        <begin position="94"/>
        <end position="112"/>
    </location>
</feature>
<accession>A0A2T0FHD8</accession>
<keyword evidence="9 11" id="KW-0472">Membrane</keyword>
<comment type="subcellular location">
    <subcellularLocation>
        <location evidence="1 11">Endoplasmic reticulum membrane</location>
        <topology evidence="1 11">Single-pass membrane protein</topology>
    </subcellularLocation>
    <subcellularLocation>
        <location evidence="2">Nucleus membrane</location>
        <topology evidence="2">Single-pass membrane protein</topology>
    </subcellularLocation>
</comment>
<keyword evidence="13" id="KW-1185">Reference proteome</keyword>
<dbReference type="GO" id="GO:0004577">
    <property type="term" value="F:N-acetylglucosaminyldiphosphodolichol N-acetylglucosaminyltransferase activity"/>
    <property type="evidence" value="ECO:0007669"/>
    <property type="project" value="TreeGrafter"/>
</dbReference>
<name>A0A2T0FHD8_9ASCO</name>
<evidence type="ECO:0000256" key="6">
    <source>
        <dbReference type="ARBA" id="ARBA00022692"/>
    </source>
</evidence>
<dbReference type="Gene3D" id="3.40.50.2000">
    <property type="entry name" value="Glycogen Phosphorylase B"/>
    <property type="match status" value="1"/>
</dbReference>
<dbReference type="AlphaFoldDB" id="A0A2T0FHD8"/>
<evidence type="ECO:0000256" key="2">
    <source>
        <dbReference type="ARBA" id="ARBA00004590"/>
    </source>
</evidence>
<organism evidence="12 13">
    <name type="scientific">Wickerhamiella sorbophila</name>
    <dbReference type="NCBI Taxonomy" id="45607"/>
    <lineage>
        <taxon>Eukaryota</taxon>
        <taxon>Fungi</taxon>
        <taxon>Dikarya</taxon>
        <taxon>Ascomycota</taxon>
        <taxon>Saccharomycotina</taxon>
        <taxon>Dipodascomycetes</taxon>
        <taxon>Dipodascales</taxon>
        <taxon>Trichomonascaceae</taxon>
        <taxon>Wickerhamiella</taxon>
    </lineage>
</organism>
<keyword evidence="12" id="KW-0808">Transferase</keyword>
<comment type="caution">
    <text evidence="12">The sequence shown here is derived from an EMBL/GenBank/DDBJ whole genome shotgun (WGS) entry which is preliminary data.</text>
</comment>
<proteinExistence type="inferred from homology"/>
<evidence type="ECO:0000313" key="12">
    <source>
        <dbReference type="EMBL" id="PRT54404.1"/>
    </source>
</evidence>
<comment type="similarity">
    <text evidence="3 11">Belongs to the ALG14 family.</text>
</comment>
<dbReference type="GO" id="GO:0031965">
    <property type="term" value="C:nuclear membrane"/>
    <property type="evidence" value="ECO:0007669"/>
    <property type="project" value="UniProtKB-SubCell"/>
</dbReference>